<feature type="transmembrane region" description="Helical" evidence="7">
    <location>
        <begin position="129"/>
        <end position="146"/>
    </location>
</feature>
<protein>
    <submittedName>
        <fullName evidence="8">Lipopolysaccharide biosynthesis protein</fullName>
    </submittedName>
</protein>
<dbReference type="PANTHER" id="PTHR30250">
    <property type="entry name" value="PST FAMILY PREDICTED COLANIC ACID TRANSPORTER"/>
    <property type="match status" value="1"/>
</dbReference>
<keyword evidence="5 7" id="KW-1133">Transmembrane helix</keyword>
<feature type="transmembrane region" description="Helical" evidence="7">
    <location>
        <begin position="309"/>
        <end position="330"/>
    </location>
</feature>
<dbReference type="PANTHER" id="PTHR30250:SF10">
    <property type="entry name" value="LIPOPOLYSACCHARIDE BIOSYNTHESIS PROTEIN WZXC"/>
    <property type="match status" value="1"/>
</dbReference>
<feature type="transmembrane region" description="Helical" evidence="7">
    <location>
        <begin position="265"/>
        <end position="288"/>
    </location>
</feature>
<dbReference type="RefSeq" id="WP_386738424.1">
    <property type="nucleotide sequence ID" value="NZ_JBHSMG010000001.1"/>
</dbReference>
<evidence type="ECO:0000256" key="3">
    <source>
        <dbReference type="ARBA" id="ARBA00022475"/>
    </source>
</evidence>
<feature type="transmembrane region" description="Helical" evidence="7">
    <location>
        <begin position="342"/>
        <end position="359"/>
    </location>
</feature>
<organism evidence="8 9">
    <name type="scientific">Lysinimonas soli</name>
    <dbReference type="NCBI Taxonomy" id="1074233"/>
    <lineage>
        <taxon>Bacteria</taxon>
        <taxon>Bacillati</taxon>
        <taxon>Actinomycetota</taxon>
        <taxon>Actinomycetes</taxon>
        <taxon>Micrococcales</taxon>
        <taxon>Microbacteriaceae</taxon>
        <taxon>Lysinimonas</taxon>
    </lineage>
</organism>
<evidence type="ECO:0000256" key="2">
    <source>
        <dbReference type="ARBA" id="ARBA00007430"/>
    </source>
</evidence>
<feature type="transmembrane region" description="Helical" evidence="7">
    <location>
        <begin position="158"/>
        <end position="181"/>
    </location>
</feature>
<dbReference type="InterPro" id="IPR050833">
    <property type="entry name" value="Poly_Biosynth_Transport"/>
</dbReference>
<dbReference type="Proteomes" id="UP001596039">
    <property type="component" value="Unassembled WGS sequence"/>
</dbReference>
<evidence type="ECO:0000256" key="7">
    <source>
        <dbReference type="SAM" id="Phobius"/>
    </source>
</evidence>
<feature type="transmembrane region" description="Helical" evidence="7">
    <location>
        <begin position="241"/>
        <end position="259"/>
    </location>
</feature>
<comment type="similarity">
    <text evidence="2">Belongs to the polysaccharide synthase family.</text>
</comment>
<evidence type="ECO:0000256" key="6">
    <source>
        <dbReference type="ARBA" id="ARBA00023136"/>
    </source>
</evidence>
<feature type="transmembrane region" description="Helical" evidence="7">
    <location>
        <begin position="187"/>
        <end position="206"/>
    </location>
</feature>
<reference evidence="9" key="1">
    <citation type="journal article" date="2019" name="Int. J. Syst. Evol. Microbiol.">
        <title>The Global Catalogue of Microorganisms (GCM) 10K type strain sequencing project: providing services to taxonomists for standard genome sequencing and annotation.</title>
        <authorList>
            <consortium name="The Broad Institute Genomics Platform"/>
            <consortium name="The Broad Institute Genome Sequencing Center for Infectious Disease"/>
            <person name="Wu L."/>
            <person name="Ma J."/>
        </authorList>
    </citation>
    <scope>NUCLEOTIDE SEQUENCE [LARGE SCALE GENOMIC DNA]</scope>
    <source>
        <strain evidence="9">CGMCC 4.6997</strain>
    </source>
</reference>
<feature type="transmembrane region" description="Helical" evidence="7">
    <location>
        <begin position="58"/>
        <end position="82"/>
    </location>
</feature>
<dbReference type="Pfam" id="PF13440">
    <property type="entry name" value="Polysacc_synt_3"/>
    <property type="match status" value="1"/>
</dbReference>
<feature type="transmembrane region" description="Helical" evidence="7">
    <location>
        <begin position="94"/>
        <end position="117"/>
    </location>
</feature>
<keyword evidence="6 7" id="KW-0472">Membrane</keyword>
<name>A0ABW0NK88_9MICO</name>
<evidence type="ECO:0000256" key="4">
    <source>
        <dbReference type="ARBA" id="ARBA00022692"/>
    </source>
</evidence>
<evidence type="ECO:0000256" key="1">
    <source>
        <dbReference type="ARBA" id="ARBA00004651"/>
    </source>
</evidence>
<proteinExistence type="inferred from homology"/>
<keyword evidence="3" id="KW-1003">Cell membrane</keyword>
<evidence type="ECO:0000313" key="8">
    <source>
        <dbReference type="EMBL" id="MFC5500811.1"/>
    </source>
</evidence>
<sequence length="504" mass="53356">MTDELTPSPGAGGVEGGLARTAAAGAVWSIAQNLLTRVTAFVTVLILARLLSPADFGIVTIAATLIPILQVLADLGITMYVLQHPAPTKLIYHTYFWVSSSIALVGGGVLFFAAPLVAQLFGEPSAGPVMQGLAPTALLVTLGAVPQTILRRGLRFQAIAVQGAIAAVVSQAVAVTAAFAGLGVWSLVLQTLTLQFLATLLAWVVARYRPSFQFSGAELKQMVRFGGNYVVSTGIQTAAQLLINFIITSVLGVAALGYLNIVQRLIRVVTDVVLSAVLQVSTVAFAMIRDSAERLRSGYLRSFSTLYTLLVPVMVFIAASATHLVPFMYGNQWGPSIAPGEVLAVTAIFFIDSLDHALYAGIGRPVLWTRYALYSSVVLVAATWIGSYGGLLGVVWAGLVGEGIVTFIRWSVTSGQIRASRWALAGAFARVGVPGAMAAGAGYLVAWLTAGLPDLVGVILVWIAVVAVYLPIFRFTARSTWLELEGLLRHGMRRIFRRGAATPS</sequence>
<feature type="transmembrane region" description="Helical" evidence="7">
    <location>
        <begin position="455"/>
        <end position="473"/>
    </location>
</feature>
<keyword evidence="9" id="KW-1185">Reference proteome</keyword>
<gene>
    <name evidence="8" type="ORF">ACFPJ4_01005</name>
</gene>
<evidence type="ECO:0000256" key="5">
    <source>
        <dbReference type="ARBA" id="ARBA00022989"/>
    </source>
</evidence>
<comment type="subcellular location">
    <subcellularLocation>
        <location evidence="1">Cell membrane</location>
        <topology evidence="1">Multi-pass membrane protein</topology>
    </subcellularLocation>
</comment>
<comment type="caution">
    <text evidence="8">The sequence shown here is derived from an EMBL/GenBank/DDBJ whole genome shotgun (WGS) entry which is preliminary data.</text>
</comment>
<feature type="transmembrane region" description="Helical" evidence="7">
    <location>
        <begin position="371"/>
        <end position="388"/>
    </location>
</feature>
<evidence type="ECO:0000313" key="9">
    <source>
        <dbReference type="Proteomes" id="UP001596039"/>
    </source>
</evidence>
<keyword evidence="4 7" id="KW-0812">Transmembrane</keyword>
<dbReference type="EMBL" id="JBHSMG010000001">
    <property type="protein sequence ID" value="MFC5500811.1"/>
    <property type="molecule type" value="Genomic_DNA"/>
</dbReference>
<dbReference type="CDD" id="cd13127">
    <property type="entry name" value="MATE_tuaB_like"/>
    <property type="match status" value="1"/>
</dbReference>
<accession>A0ABW0NK88</accession>
<feature type="transmembrane region" description="Helical" evidence="7">
    <location>
        <begin position="424"/>
        <end position="449"/>
    </location>
</feature>
<feature type="transmembrane region" description="Helical" evidence="7">
    <location>
        <begin position="394"/>
        <end position="412"/>
    </location>
</feature>